<evidence type="ECO:0000313" key="9">
    <source>
        <dbReference type="EnsemblMetazoa" id="CPIJ001660-PA"/>
    </source>
</evidence>
<dbReference type="AlphaFoldDB" id="B0W3B6"/>
<dbReference type="GO" id="GO:0004252">
    <property type="term" value="F:serine-type endopeptidase activity"/>
    <property type="evidence" value="ECO:0007669"/>
    <property type="project" value="InterPro"/>
</dbReference>
<evidence type="ECO:0000256" key="4">
    <source>
        <dbReference type="ARBA" id="ARBA00023157"/>
    </source>
</evidence>
<dbReference type="VEuPathDB" id="VectorBase:CQUJHB005717"/>
<gene>
    <name evidence="9" type="primary">6032628</name>
    <name evidence="8" type="ORF">CpipJ_CPIJ001660</name>
</gene>
<dbReference type="SMART" id="SM00020">
    <property type="entry name" value="Tryp_SPc"/>
    <property type="match status" value="1"/>
</dbReference>
<dbReference type="Gene3D" id="2.40.10.10">
    <property type="entry name" value="Trypsin-like serine proteases"/>
    <property type="match status" value="2"/>
</dbReference>
<evidence type="ECO:0000256" key="5">
    <source>
        <dbReference type="ARBA" id="ARBA00024195"/>
    </source>
</evidence>
<dbReference type="VEuPathDB" id="VectorBase:CPIJ001660"/>
<dbReference type="PRINTS" id="PR00722">
    <property type="entry name" value="CHYMOTRYPSIN"/>
</dbReference>
<keyword evidence="3" id="KW-0720">Serine protease</keyword>
<name>B0W3B6_CULQU</name>
<dbReference type="Pfam" id="PF00089">
    <property type="entry name" value="Trypsin"/>
    <property type="match status" value="1"/>
</dbReference>
<sequence length="295" mass="31691">MFSLIRSILTLALLTLHVTHSHPIINGVEVPRGSSWPAASFSFAVSLQSVPLKKAGAPPTHFCGGTYLGSGWIVTANHCVIGLVTLAADIALLHVRPTAAEQPNLGGLDDDVHVTLLLPSRPVNRPAQSNLNLLNLESQNGGDEDQEECHIFGYGSASFYGPGSDTLRYGPLQPLGYEQCVERLGPVVAPATPNCGMFCAIGFADACRGDSGGGLVCRRRLTLEQVLNGESEDQVRSPYTLRGIISYGAGCGAPASPGVYTDVGFFRRWIDQYVGGEFWNFRLNNLFYVSNSVFF</sequence>
<dbReference type="PROSITE" id="PS50240">
    <property type="entry name" value="TRYPSIN_DOM"/>
    <property type="match status" value="1"/>
</dbReference>
<keyword evidence="1" id="KW-0645">Protease</keyword>
<comment type="similarity">
    <text evidence="5">Belongs to the peptidase S1 family. CLIP subfamily.</text>
</comment>
<evidence type="ECO:0000256" key="6">
    <source>
        <dbReference type="SAM" id="SignalP"/>
    </source>
</evidence>
<dbReference type="SUPFAM" id="SSF50494">
    <property type="entry name" value="Trypsin-like serine proteases"/>
    <property type="match status" value="1"/>
</dbReference>
<accession>B0W3B6</accession>
<evidence type="ECO:0000256" key="2">
    <source>
        <dbReference type="ARBA" id="ARBA00022801"/>
    </source>
</evidence>
<reference evidence="8" key="1">
    <citation type="submission" date="2007-03" db="EMBL/GenBank/DDBJ databases">
        <title>Annotation of Culex pipiens quinquefasciatus.</title>
        <authorList>
            <consortium name="The Broad Institute Genome Sequencing Platform"/>
            <person name="Atkinson P.W."/>
            <person name="Hemingway J."/>
            <person name="Christensen B.M."/>
            <person name="Higgs S."/>
            <person name="Kodira C."/>
            <person name="Hannick L."/>
            <person name="Megy K."/>
            <person name="O'Leary S."/>
            <person name="Pearson M."/>
            <person name="Haas B.J."/>
            <person name="Mauceli E."/>
            <person name="Wortman J.R."/>
            <person name="Lee N.H."/>
            <person name="Guigo R."/>
            <person name="Stanke M."/>
            <person name="Alvarado L."/>
            <person name="Amedeo P."/>
            <person name="Antoine C.H."/>
            <person name="Arensburger P."/>
            <person name="Bidwell S.L."/>
            <person name="Crawford M."/>
            <person name="Camaro F."/>
            <person name="Devon K."/>
            <person name="Engels R."/>
            <person name="Hammond M."/>
            <person name="Howarth C."/>
            <person name="Koehrsen M."/>
            <person name="Lawson D."/>
            <person name="Montgomery P."/>
            <person name="Nene V."/>
            <person name="Nusbaum C."/>
            <person name="Puiu D."/>
            <person name="Romero-Severson J."/>
            <person name="Severson D.W."/>
            <person name="Shumway M."/>
            <person name="Sisk P."/>
            <person name="Stolte C."/>
            <person name="Zeng Q."/>
            <person name="Eisenstadt E."/>
            <person name="Fraser-Liggett C."/>
            <person name="Strausberg R."/>
            <person name="Galagan J."/>
            <person name="Birren B."/>
            <person name="Collins F.H."/>
        </authorList>
    </citation>
    <scope>NUCLEOTIDE SEQUENCE [LARGE SCALE GENOMIC DNA]</scope>
    <source>
        <strain evidence="8">JHB</strain>
    </source>
</reference>
<evidence type="ECO:0000259" key="7">
    <source>
        <dbReference type="PROSITE" id="PS50240"/>
    </source>
</evidence>
<dbReference type="InterPro" id="IPR009003">
    <property type="entry name" value="Peptidase_S1_PA"/>
</dbReference>
<dbReference type="OMA" id="AYYLHHY"/>
<evidence type="ECO:0000313" key="8">
    <source>
        <dbReference type="EMBL" id="EDS31259.1"/>
    </source>
</evidence>
<dbReference type="InterPro" id="IPR001254">
    <property type="entry name" value="Trypsin_dom"/>
</dbReference>
<keyword evidence="10" id="KW-1185">Reference proteome</keyword>
<dbReference type="STRING" id="7176.B0W3B6"/>
<feature type="chain" id="PRO_5011407548" evidence="6">
    <location>
        <begin position="22"/>
        <end position="295"/>
    </location>
</feature>
<keyword evidence="6" id="KW-0732">Signal</keyword>
<dbReference type="HOGENOM" id="CLU_006842_0_0_1"/>
<dbReference type="KEGG" id="cqu:CpipJ_CPIJ001660"/>
<protein>
    <submittedName>
        <fullName evidence="8">Elastase</fullName>
    </submittedName>
</protein>
<evidence type="ECO:0000256" key="1">
    <source>
        <dbReference type="ARBA" id="ARBA00022670"/>
    </source>
</evidence>
<dbReference type="PANTHER" id="PTHR24276:SF91">
    <property type="entry name" value="AT26814P-RELATED"/>
    <property type="match status" value="1"/>
</dbReference>
<feature type="domain" description="Peptidase S1" evidence="7">
    <location>
        <begin position="24"/>
        <end position="275"/>
    </location>
</feature>
<dbReference type="EMBL" id="DS231831">
    <property type="protein sequence ID" value="EDS31259.1"/>
    <property type="molecule type" value="Genomic_DNA"/>
</dbReference>
<evidence type="ECO:0000256" key="3">
    <source>
        <dbReference type="ARBA" id="ARBA00022825"/>
    </source>
</evidence>
<feature type="signal peptide" evidence="6">
    <location>
        <begin position="1"/>
        <end position="21"/>
    </location>
</feature>
<dbReference type="GO" id="GO:0006508">
    <property type="term" value="P:proteolysis"/>
    <property type="evidence" value="ECO:0007669"/>
    <property type="project" value="UniProtKB-KW"/>
</dbReference>
<keyword evidence="2" id="KW-0378">Hydrolase</keyword>
<dbReference type="InterPro" id="IPR050430">
    <property type="entry name" value="Peptidase_S1"/>
</dbReference>
<keyword evidence="4" id="KW-1015">Disulfide bond</keyword>
<dbReference type="Proteomes" id="UP000002320">
    <property type="component" value="Unassembled WGS sequence"/>
</dbReference>
<dbReference type="PANTHER" id="PTHR24276">
    <property type="entry name" value="POLYSERASE-RELATED"/>
    <property type="match status" value="1"/>
</dbReference>
<proteinExistence type="inferred from homology"/>
<dbReference type="InParanoid" id="B0W3B6"/>
<dbReference type="InterPro" id="IPR043504">
    <property type="entry name" value="Peptidase_S1_PA_chymotrypsin"/>
</dbReference>
<dbReference type="InterPro" id="IPR001314">
    <property type="entry name" value="Peptidase_S1A"/>
</dbReference>
<dbReference type="OrthoDB" id="6380398at2759"/>
<dbReference type="EnsemblMetazoa" id="CPIJ001660-RA">
    <property type="protein sequence ID" value="CPIJ001660-PA"/>
    <property type="gene ID" value="CPIJ001660"/>
</dbReference>
<organism>
    <name type="scientific">Culex quinquefasciatus</name>
    <name type="common">Southern house mosquito</name>
    <name type="synonym">Culex pungens</name>
    <dbReference type="NCBI Taxonomy" id="7176"/>
    <lineage>
        <taxon>Eukaryota</taxon>
        <taxon>Metazoa</taxon>
        <taxon>Ecdysozoa</taxon>
        <taxon>Arthropoda</taxon>
        <taxon>Hexapoda</taxon>
        <taxon>Insecta</taxon>
        <taxon>Pterygota</taxon>
        <taxon>Neoptera</taxon>
        <taxon>Endopterygota</taxon>
        <taxon>Diptera</taxon>
        <taxon>Nematocera</taxon>
        <taxon>Culicoidea</taxon>
        <taxon>Culicidae</taxon>
        <taxon>Culicinae</taxon>
        <taxon>Culicini</taxon>
        <taxon>Culex</taxon>
        <taxon>Culex</taxon>
    </lineage>
</organism>
<reference evidence="9" key="2">
    <citation type="submission" date="2020-05" db="UniProtKB">
        <authorList>
            <consortium name="EnsemblMetazoa"/>
        </authorList>
    </citation>
    <scope>IDENTIFICATION</scope>
    <source>
        <strain evidence="9">JHB</strain>
    </source>
</reference>
<dbReference type="eggNOG" id="KOG3627">
    <property type="taxonomic scope" value="Eukaryota"/>
</dbReference>
<evidence type="ECO:0000313" key="10">
    <source>
        <dbReference type="Proteomes" id="UP000002320"/>
    </source>
</evidence>